<feature type="compositionally biased region" description="Low complexity" evidence="1">
    <location>
        <begin position="1070"/>
        <end position="1079"/>
    </location>
</feature>
<dbReference type="AlphaFoldDB" id="A0A9W8NWG5"/>
<protein>
    <submittedName>
        <fullName evidence="3">Sfi1 spindle body protein-domain-containing protein</fullName>
    </submittedName>
</protein>
<keyword evidence="4" id="KW-1185">Reference proteome</keyword>
<feature type="compositionally biased region" description="Polar residues" evidence="1">
    <location>
        <begin position="1046"/>
        <end position="1057"/>
    </location>
</feature>
<accession>A0A9W8NWG5</accession>
<feature type="domain" description="Sfi1 spindle body" evidence="2">
    <location>
        <begin position="296"/>
        <end position="405"/>
    </location>
</feature>
<feature type="region of interest" description="Disordered" evidence="1">
    <location>
        <begin position="977"/>
        <end position="1018"/>
    </location>
</feature>
<feature type="domain" description="Sfi1 spindle body" evidence="2">
    <location>
        <begin position="461"/>
        <end position="724"/>
    </location>
</feature>
<comment type="caution">
    <text evidence="3">The sequence shown here is derived from an EMBL/GenBank/DDBJ whole genome shotgun (WGS) entry which is preliminary data.</text>
</comment>
<organism evidence="3 4">
    <name type="scientific">Lentinula detonsa</name>
    <dbReference type="NCBI Taxonomy" id="2804962"/>
    <lineage>
        <taxon>Eukaryota</taxon>
        <taxon>Fungi</taxon>
        <taxon>Dikarya</taxon>
        <taxon>Basidiomycota</taxon>
        <taxon>Agaricomycotina</taxon>
        <taxon>Agaricomycetes</taxon>
        <taxon>Agaricomycetidae</taxon>
        <taxon>Agaricales</taxon>
        <taxon>Marasmiineae</taxon>
        <taxon>Omphalotaceae</taxon>
        <taxon>Lentinula</taxon>
    </lineage>
</organism>
<feature type="compositionally biased region" description="Polar residues" evidence="1">
    <location>
        <begin position="8"/>
        <end position="20"/>
    </location>
</feature>
<gene>
    <name evidence="3" type="ORF">DFH05DRAFT_1403023</name>
</gene>
<feature type="region of interest" description="Disordered" evidence="1">
    <location>
        <begin position="1"/>
        <end position="38"/>
    </location>
</feature>
<sequence length="1113" mass="130695">MFDFRPARSSSPAKSTKRQQVTTSSEDVSHSSSTVPELMGLSPEDIELIDAIIERAGPTATTFLTVFKAYNDVLLERGMDPHGVVYYGKLLKLGTLKGSSWQDKWDAIKAQNGYKSKSKNVVLAPLKSFSAPKQQKASPGIVAYSRPGPSTILSDDLFSSGLRDSQVSDTEDGSVIHELHPLSASSTIFPSRKLNHLAFTTNSLGLELDEDISRSSFPHPIASQAQSRQTARTLEYNTSEPQTSISHSHRVRARKFPARSNSPVLSETLSMVSERLPLKPSFEERRNSALNEDDAWKKVAMMQDEREADRFRNDRLMERCLDVWRQGFRWILTTNEQIDDARDNIVIRKFFQRWYQQSTSHRNTYERVDAFDQRRCQRTFFGIWKQRFKQRTKERQQAEWRRDMRLKMQTVRKRRDERILKEAWTNWGRSHKLIMADQYFDEQLAVRLFQRWRTRLREIQEKDALANELSGRRMDRIVESYWDHWRASTDLSRTEKVVSDRVGLRIISEVLVTWNKKTYDVRNADAFYNVNIVKKFLRSWKTARDRIQYLEARANKHIMRQDDVLLRAVMRVWKAHERGQLLEKVRAFRLAKAVWASWNIRMNQHRGLEDLALHFCTRLNSSSAKNAILSWRQVLAAKQSAHSRAAQYYSEHVLRRELLQWRLQLHSKLQLAKKARLAEKFIVLHKSWNRIKDRYKERVAEKNFQTFERAKVRKVFAAWLSSSHKSRRQRQVEELILEQVRRRILSNCLTHWTNRVIELKVRELEVSQRSEAVLLISAFKKWKSVRARHVEELGLMESFEDIKRHENMHKIFTKWLMAARTARHRRDILRQKEEETKLRIIEIAWDKWRERFKEERLRPLEQTLLIQNKEALKYRAFAMWFSRTQSLPAIHFDSKRVKTKYWKAWMNTMPRALQARTAREIHKKAILKKFLGKWLQEYRTKLSLKAVARARYFPAPTAPVPTVRPAYTSRPFIPPLSYAPRSNTSRNHFPRRTGRSVSPEREAAGPSDPVPVPRFTGLGNRIRAPTKAVSEISPTRTLISEIPRTRASSPARSTKSSIPAPWYMRDRSPVRSLVPPSSVGDIEERSSLWQELQHVRRKSQTPSERSRPSKKPP</sequence>
<feature type="compositionally biased region" description="Low complexity" evidence="1">
    <location>
        <begin position="21"/>
        <end position="35"/>
    </location>
</feature>
<evidence type="ECO:0000259" key="2">
    <source>
        <dbReference type="Pfam" id="PF08457"/>
    </source>
</evidence>
<name>A0A9W8NWG5_9AGAR</name>
<feature type="region of interest" description="Disordered" evidence="1">
    <location>
        <begin position="1039"/>
        <end position="1113"/>
    </location>
</feature>
<dbReference type="InterPro" id="IPR013665">
    <property type="entry name" value="Sfi1_dom"/>
</dbReference>
<reference evidence="3 4" key="1">
    <citation type="journal article" date="2023" name="Proc. Natl. Acad. Sci. U.S.A.">
        <title>A global phylogenomic analysis of the shiitake genus Lentinula.</title>
        <authorList>
            <person name="Sierra-Patev S."/>
            <person name="Min B."/>
            <person name="Naranjo-Ortiz M."/>
            <person name="Looney B."/>
            <person name="Konkel Z."/>
            <person name="Slot J.C."/>
            <person name="Sakamoto Y."/>
            <person name="Steenwyk J.L."/>
            <person name="Rokas A."/>
            <person name="Carro J."/>
            <person name="Camarero S."/>
            <person name="Ferreira P."/>
            <person name="Molpeceres G."/>
            <person name="Ruiz-Duenas F.J."/>
            <person name="Serrano A."/>
            <person name="Henrissat B."/>
            <person name="Drula E."/>
            <person name="Hughes K.W."/>
            <person name="Mata J.L."/>
            <person name="Ishikawa N.K."/>
            <person name="Vargas-Isla R."/>
            <person name="Ushijima S."/>
            <person name="Smith C.A."/>
            <person name="Donoghue J."/>
            <person name="Ahrendt S."/>
            <person name="Andreopoulos W."/>
            <person name="He G."/>
            <person name="LaButti K."/>
            <person name="Lipzen A."/>
            <person name="Ng V."/>
            <person name="Riley R."/>
            <person name="Sandor L."/>
            <person name="Barry K."/>
            <person name="Martinez A.T."/>
            <person name="Xiao Y."/>
            <person name="Gibbons J.G."/>
            <person name="Terashima K."/>
            <person name="Grigoriev I.V."/>
            <person name="Hibbett D."/>
        </authorList>
    </citation>
    <scope>NUCLEOTIDE SEQUENCE [LARGE SCALE GENOMIC DNA]</scope>
    <source>
        <strain evidence="3 4">TFB7810</strain>
    </source>
</reference>
<dbReference type="Pfam" id="PF08457">
    <property type="entry name" value="Sfi1"/>
    <property type="match status" value="2"/>
</dbReference>
<evidence type="ECO:0000313" key="3">
    <source>
        <dbReference type="EMBL" id="KAJ3742159.1"/>
    </source>
</evidence>
<proteinExistence type="predicted"/>
<dbReference type="Proteomes" id="UP001142393">
    <property type="component" value="Unassembled WGS sequence"/>
</dbReference>
<evidence type="ECO:0000256" key="1">
    <source>
        <dbReference type="SAM" id="MobiDB-lite"/>
    </source>
</evidence>
<dbReference type="EMBL" id="JANVFU010000011">
    <property type="protein sequence ID" value="KAJ3742159.1"/>
    <property type="molecule type" value="Genomic_DNA"/>
</dbReference>
<evidence type="ECO:0000313" key="4">
    <source>
        <dbReference type="Proteomes" id="UP001142393"/>
    </source>
</evidence>